<dbReference type="Gene3D" id="3.40.50.880">
    <property type="match status" value="1"/>
</dbReference>
<dbReference type="PRINTS" id="PR00097">
    <property type="entry name" value="ANTSNTHASEII"/>
</dbReference>
<dbReference type="InterPro" id="IPR006221">
    <property type="entry name" value="TrpG/PapA_dom"/>
</dbReference>
<dbReference type="GO" id="GO:0046820">
    <property type="term" value="F:4-amino-4-deoxychorismate synthase activity"/>
    <property type="evidence" value="ECO:0007669"/>
    <property type="project" value="UniProtKB-EC"/>
</dbReference>
<accession>A0A518EV37</accession>
<dbReference type="OrthoDB" id="9804328at2"/>
<dbReference type="Pfam" id="PF00117">
    <property type="entry name" value="GATase"/>
    <property type="match status" value="1"/>
</dbReference>
<dbReference type="Proteomes" id="UP000320390">
    <property type="component" value="Chromosome"/>
</dbReference>
<dbReference type="PRINTS" id="PR00096">
    <property type="entry name" value="GATASE"/>
</dbReference>
<protein>
    <submittedName>
        <fullName evidence="3">Aminodeoxychorismate synthase component 2</fullName>
        <ecNumber evidence="3">2.6.1.85</ecNumber>
    </submittedName>
</protein>
<evidence type="ECO:0000259" key="2">
    <source>
        <dbReference type="Pfam" id="PF00117"/>
    </source>
</evidence>
<dbReference type="PROSITE" id="PS51273">
    <property type="entry name" value="GATASE_TYPE_1"/>
    <property type="match status" value="1"/>
</dbReference>
<dbReference type="GO" id="GO:0000162">
    <property type="term" value="P:L-tryptophan biosynthetic process"/>
    <property type="evidence" value="ECO:0007669"/>
    <property type="project" value="TreeGrafter"/>
</dbReference>
<feature type="domain" description="Glutamine amidotransferase" evidence="2">
    <location>
        <begin position="3"/>
        <end position="185"/>
    </location>
</feature>
<keyword evidence="4" id="KW-1185">Reference proteome</keyword>
<keyword evidence="3" id="KW-0032">Aminotransferase</keyword>
<name>A0A518EV37_9BACT</name>
<proteinExistence type="predicted"/>
<dbReference type="PRINTS" id="PR00099">
    <property type="entry name" value="CPSGATASE"/>
</dbReference>
<keyword evidence="3" id="KW-0808">Transferase</keyword>
<dbReference type="EC" id="2.6.1.85" evidence="3"/>
<gene>
    <name evidence="3" type="primary">pabA</name>
    <name evidence="3" type="ORF">Poly30_34950</name>
</gene>
<evidence type="ECO:0000313" key="4">
    <source>
        <dbReference type="Proteomes" id="UP000320390"/>
    </source>
</evidence>
<evidence type="ECO:0000256" key="1">
    <source>
        <dbReference type="ARBA" id="ARBA00022962"/>
    </source>
</evidence>
<dbReference type="SUPFAM" id="SSF52317">
    <property type="entry name" value="Class I glutamine amidotransferase-like"/>
    <property type="match status" value="1"/>
</dbReference>
<dbReference type="EMBL" id="CP036434">
    <property type="protein sequence ID" value="QDV07959.1"/>
    <property type="molecule type" value="Genomic_DNA"/>
</dbReference>
<keyword evidence="1" id="KW-0315">Glutamine amidotransferase</keyword>
<dbReference type="GO" id="GO:0005829">
    <property type="term" value="C:cytosol"/>
    <property type="evidence" value="ECO:0007669"/>
    <property type="project" value="TreeGrafter"/>
</dbReference>
<reference evidence="3 4" key="1">
    <citation type="submission" date="2019-02" db="EMBL/GenBank/DDBJ databases">
        <title>Deep-cultivation of Planctomycetes and their phenomic and genomic characterization uncovers novel biology.</title>
        <authorList>
            <person name="Wiegand S."/>
            <person name="Jogler M."/>
            <person name="Boedeker C."/>
            <person name="Pinto D."/>
            <person name="Vollmers J."/>
            <person name="Rivas-Marin E."/>
            <person name="Kohn T."/>
            <person name="Peeters S.H."/>
            <person name="Heuer A."/>
            <person name="Rast P."/>
            <person name="Oberbeckmann S."/>
            <person name="Bunk B."/>
            <person name="Jeske O."/>
            <person name="Meyerdierks A."/>
            <person name="Storesund J.E."/>
            <person name="Kallscheuer N."/>
            <person name="Luecker S."/>
            <person name="Lage O.M."/>
            <person name="Pohl T."/>
            <person name="Merkel B.J."/>
            <person name="Hornburger P."/>
            <person name="Mueller R.-W."/>
            <person name="Bruemmer F."/>
            <person name="Labrenz M."/>
            <person name="Spormann A.M."/>
            <person name="Op den Camp H."/>
            <person name="Overmann J."/>
            <person name="Amann R."/>
            <person name="Jetten M.S.M."/>
            <person name="Mascher T."/>
            <person name="Medema M.H."/>
            <person name="Devos D.P."/>
            <person name="Kaster A.-K."/>
            <person name="Ovreas L."/>
            <person name="Rohde M."/>
            <person name="Galperin M.Y."/>
            <person name="Jogler C."/>
        </authorList>
    </citation>
    <scope>NUCLEOTIDE SEQUENCE [LARGE SCALE GENOMIC DNA]</scope>
    <source>
        <strain evidence="3 4">Poly30</strain>
    </source>
</reference>
<organism evidence="3 4">
    <name type="scientific">Saltatorellus ferox</name>
    <dbReference type="NCBI Taxonomy" id="2528018"/>
    <lineage>
        <taxon>Bacteria</taxon>
        <taxon>Pseudomonadati</taxon>
        <taxon>Planctomycetota</taxon>
        <taxon>Planctomycetia</taxon>
        <taxon>Planctomycetia incertae sedis</taxon>
        <taxon>Saltatorellus</taxon>
    </lineage>
</organism>
<dbReference type="GO" id="GO:0004049">
    <property type="term" value="F:anthranilate synthase activity"/>
    <property type="evidence" value="ECO:0007669"/>
    <property type="project" value="TreeGrafter"/>
</dbReference>
<dbReference type="InterPro" id="IPR017926">
    <property type="entry name" value="GATASE"/>
</dbReference>
<dbReference type="InterPro" id="IPR029062">
    <property type="entry name" value="Class_I_gatase-like"/>
</dbReference>
<dbReference type="InterPro" id="IPR050472">
    <property type="entry name" value="Anth_synth/Amidotransfase"/>
</dbReference>
<dbReference type="PANTHER" id="PTHR43418:SF4">
    <property type="entry name" value="MULTIFUNCTIONAL TRYPTOPHAN BIOSYNTHESIS PROTEIN"/>
    <property type="match status" value="1"/>
</dbReference>
<dbReference type="FunFam" id="3.40.50.880:FF:000003">
    <property type="entry name" value="Anthranilate synthase component II"/>
    <property type="match status" value="1"/>
</dbReference>
<sequence length="215" mass="22632">MILLIDNYDSFAFNLYQALSIFGSEVRVVRNDEITVAEALALAPDAVVISPGPGRPKGAGIVLELLRALPDRMPVLGVCLGHQALVESEGGELEVDAVPVHGKSSSVTHGRTGLFSSVESPMTCGRYHSLRAVRASLPASLRIAAETSDGAVMAVEHNTLPRFGVQFHPESILTPRGSELLARFVELAGLELRVDAAAAAPVIRGGMERTAGVAS</sequence>
<dbReference type="RefSeq" id="WP_145199773.1">
    <property type="nucleotide sequence ID" value="NZ_CP036434.1"/>
</dbReference>
<dbReference type="CDD" id="cd01743">
    <property type="entry name" value="GATase1_Anthranilate_Synthase"/>
    <property type="match status" value="1"/>
</dbReference>
<evidence type="ECO:0000313" key="3">
    <source>
        <dbReference type="EMBL" id="QDV07959.1"/>
    </source>
</evidence>
<dbReference type="NCBIfam" id="TIGR00566">
    <property type="entry name" value="trpG_papA"/>
    <property type="match status" value="1"/>
</dbReference>
<dbReference type="PANTHER" id="PTHR43418">
    <property type="entry name" value="MULTIFUNCTIONAL TRYPTOPHAN BIOSYNTHESIS PROTEIN-RELATED"/>
    <property type="match status" value="1"/>
</dbReference>
<dbReference type="AlphaFoldDB" id="A0A518EV37"/>